<evidence type="ECO:0000313" key="4">
    <source>
        <dbReference type="Proteomes" id="UP001195724"/>
    </source>
</evidence>
<keyword evidence="4" id="KW-1185">Reference proteome</keyword>
<reference evidence="3 4" key="1">
    <citation type="submission" date="2021-01" db="EMBL/GenBank/DDBJ databases">
        <title>Sequencing the genomes of 1000 actinobacteria strains.</title>
        <authorList>
            <person name="Klenk H.-P."/>
        </authorList>
    </citation>
    <scope>NUCLEOTIDE SEQUENCE [LARGE SCALE GENOMIC DNA]</scope>
    <source>
        <strain evidence="3 4">DSM 44581</strain>
    </source>
</reference>
<feature type="transmembrane region" description="Helical" evidence="2">
    <location>
        <begin position="6"/>
        <end position="28"/>
    </location>
</feature>
<dbReference type="EMBL" id="JAFBCL010000001">
    <property type="protein sequence ID" value="MBM7810675.1"/>
    <property type="molecule type" value="Genomic_DNA"/>
</dbReference>
<evidence type="ECO:0000256" key="2">
    <source>
        <dbReference type="SAM" id="Phobius"/>
    </source>
</evidence>
<keyword evidence="2" id="KW-0812">Transmembrane</keyword>
<organism evidence="3 4">
    <name type="scientific">Saccharothrix algeriensis</name>
    <dbReference type="NCBI Taxonomy" id="173560"/>
    <lineage>
        <taxon>Bacteria</taxon>
        <taxon>Bacillati</taxon>
        <taxon>Actinomycetota</taxon>
        <taxon>Actinomycetes</taxon>
        <taxon>Pseudonocardiales</taxon>
        <taxon>Pseudonocardiaceae</taxon>
        <taxon>Saccharothrix</taxon>
    </lineage>
</organism>
<feature type="region of interest" description="Disordered" evidence="1">
    <location>
        <begin position="176"/>
        <end position="201"/>
    </location>
</feature>
<dbReference type="Proteomes" id="UP001195724">
    <property type="component" value="Unassembled WGS sequence"/>
</dbReference>
<proteinExistence type="predicted"/>
<sequence length="201" mass="22747">MSTGTIIGVVVVVLVVVAAIAVLSRFFLQRKRLRTKFGPEYERALARNDNRMAAERELVEREREHSKLELRPLTPVTRESYARNWTRIQEQFVDAPSTAVTQADRLVTDLMAERGYPTEGYERQASLLSVEHADTLDHYHEAHAISERQGRGKASTEDLRTAMVHYRTLFQDLLEDGSKGGAEGRAADRAADHRTRTEGAR</sequence>
<evidence type="ECO:0008006" key="5">
    <source>
        <dbReference type="Google" id="ProtNLM"/>
    </source>
</evidence>
<keyword evidence="2" id="KW-1133">Transmembrane helix</keyword>
<evidence type="ECO:0000313" key="3">
    <source>
        <dbReference type="EMBL" id="MBM7810675.1"/>
    </source>
</evidence>
<dbReference type="RefSeq" id="WP_204841615.1">
    <property type="nucleotide sequence ID" value="NZ_JAFBCL010000001.1"/>
</dbReference>
<protein>
    <recommendedName>
        <fullName evidence="5">Secreted protein</fullName>
    </recommendedName>
</protein>
<gene>
    <name evidence="3" type="ORF">JOE68_001540</name>
</gene>
<evidence type="ECO:0000256" key="1">
    <source>
        <dbReference type="SAM" id="MobiDB-lite"/>
    </source>
</evidence>
<comment type="caution">
    <text evidence="3">The sequence shown here is derived from an EMBL/GenBank/DDBJ whole genome shotgun (WGS) entry which is preliminary data.</text>
</comment>
<name>A0ABS2S3Z7_9PSEU</name>
<keyword evidence="2" id="KW-0472">Membrane</keyword>
<accession>A0ABS2S3Z7</accession>
<feature type="compositionally biased region" description="Basic and acidic residues" evidence="1">
    <location>
        <begin position="185"/>
        <end position="201"/>
    </location>
</feature>